<evidence type="ECO:0000313" key="2">
    <source>
        <dbReference type="EMBL" id="ADI65296.1"/>
    </source>
</evidence>
<dbReference type="eggNOG" id="COG1463">
    <property type="taxonomic scope" value="Bacteria"/>
</dbReference>
<name>D7E478_NOSA0</name>
<feature type="coiled-coil region" evidence="1">
    <location>
        <begin position="56"/>
        <end position="104"/>
    </location>
</feature>
<dbReference type="Proteomes" id="UP000001511">
    <property type="component" value="Chromosome"/>
</dbReference>
<keyword evidence="1" id="KW-0175">Coiled coil</keyword>
<dbReference type="EMBL" id="CP002059">
    <property type="protein sequence ID" value="ADI65296.1"/>
    <property type="molecule type" value="Genomic_DNA"/>
</dbReference>
<gene>
    <name evidence="2" type="ordered locus">Aazo_3756</name>
</gene>
<evidence type="ECO:0000313" key="3">
    <source>
        <dbReference type="Proteomes" id="UP000001511"/>
    </source>
</evidence>
<accession>D7E478</accession>
<dbReference type="AlphaFoldDB" id="D7E478"/>
<dbReference type="HOGENOM" id="CLU_108833_0_0_3"/>
<dbReference type="STRING" id="551115.Aazo_3756"/>
<dbReference type="RefSeq" id="WP_013192310.1">
    <property type="nucleotide sequence ID" value="NC_014248.1"/>
</dbReference>
<proteinExistence type="predicted"/>
<sequence length="184" mass="20963">MAKKDLSDLLQEEVQRFTPQVGETAIEVTAQEVVEQHSSTTEDYIPTANRRTNPTKADLEVTIKDLTTTLEKSQKKEVSLREQISDLKADLSTQNALVERLTTELHETKKTALQLAEYNSQLIAEIEVLKKPQEPVKEAVREPVKQISKSLSINPKKSYRSPERLQELPNQANDDFANNTWLYD</sequence>
<keyword evidence="3" id="KW-1185">Reference proteome</keyword>
<evidence type="ECO:0000256" key="1">
    <source>
        <dbReference type="SAM" id="Coils"/>
    </source>
</evidence>
<organism evidence="2 3">
    <name type="scientific">Nostoc azollae (strain 0708)</name>
    <name type="common">Anabaena azollae (strain 0708)</name>
    <dbReference type="NCBI Taxonomy" id="551115"/>
    <lineage>
        <taxon>Bacteria</taxon>
        <taxon>Bacillati</taxon>
        <taxon>Cyanobacteriota</taxon>
        <taxon>Cyanophyceae</taxon>
        <taxon>Nostocales</taxon>
        <taxon>Nostocaceae</taxon>
        <taxon>Trichormus</taxon>
    </lineage>
</organism>
<protein>
    <submittedName>
        <fullName evidence="2">Uncharacterized protein</fullName>
    </submittedName>
</protein>
<dbReference type="KEGG" id="naz:Aazo_3756"/>
<reference evidence="2 3" key="1">
    <citation type="journal article" date="2010" name="PLoS ONE">
        <title>Genome erosion in a nitrogen-fixing vertically transmitted endosymbiotic multicellular cyanobacterium.</title>
        <authorList>
            <person name="Ran L."/>
            <person name="Larsson J."/>
            <person name="Vigil-Stenman T."/>
            <person name="Nylander J.A."/>
            <person name="Ininbergs K."/>
            <person name="Zheng W.W."/>
            <person name="Lapidus A."/>
            <person name="Lowry S."/>
            <person name="Haselkorn R."/>
            <person name="Bergman B."/>
        </authorList>
    </citation>
    <scope>NUCLEOTIDE SEQUENCE [LARGE SCALE GENOMIC DNA]</scope>
    <source>
        <strain evidence="2 3">0708</strain>
    </source>
</reference>